<dbReference type="InterPro" id="IPR027417">
    <property type="entry name" value="P-loop_NTPase"/>
</dbReference>
<evidence type="ECO:0000256" key="1">
    <source>
        <dbReference type="ARBA" id="ARBA00008894"/>
    </source>
</evidence>
<dbReference type="InterPro" id="IPR056789">
    <property type="entry name" value="LRR_R13L1-DRL21"/>
</dbReference>
<evidence type="ECO:0000259" key="7">
    <source>
        <dbReference type="Pfam" id="PF00931"/>
    </source>
</evidence>
<evidence type="ECO:0000259" key="10">
    <source>
        <dbReference type="Pfam" id="PF25019"/>
    </source>
</evidence>
<evidence type="ECO:0008006" key="13">
    <source>
        <dbReference type="Google" id="ProtNLM"/>
    </source>
</evidence>
<dbReference type="SUPFAM" id="SSF52058">
    <property type="entry name" value="L domain-like"/>
    <property type="match status" value="1"/>
</dbReference>
<dbReference type="Pfam" id="PF00931">
    <property type="entry name" value="NB-ARC"/>
    <property type="match status" value="1"/>
</dbReference>
<dbReference type="EMBL" id="JBCNJP010000015">
    <property type="protein sequence ID" value="KAK9067334.1"/>
    <property type="molecule type" value="Genomic_DNA"/>
</dbReference>
<dbReference type="AlphaFoldDB" id="A0AAP0H004"/>
<proteinExistence type="inferred from homology"/>
<evidence type="ECO:0000313" key="12">
    <source>
        <dbReference type="Proteomes" id="UP001408789"/>
    </source>
</evidence>
<evidence type="ECO:0000259" key="8">
    <source>
        <dbReference type="Pfam" id="PF18052"/>
    </source>
</evidence>
<name>A0AAP0H004_9ASTR</name>
<dbReference type="InterPro" id="IPR032675">
    <property type="entry name" value="LRR_dom_sf"/>
</dbReference>
<dbReference type="FunFam" id="3.40.50.300:FF:001091">
    <property type="entry name" value="Probable disease resistance protein At1g61300"/>
    <property type="match status" value="1"/>
</dbReference>
<dbReference type="Gene3D" id="3.80.10.10">
    <property type="entry name" value="Ribonuclease Inhibitor"/>
    <property type="match status" value="2"/>
</dbReference>
<dbReference type="PANTHER" id="PTHR36766">
    <property type="entry name" value="PLANT BROAD-SPECTRUM MILDEW RESISTANCE PROTEIN RPW8"/>
    <property type="match status" value="1"/>
</dbReference>
<dbReference type="Proteomes" id="UP001408789">
    <property type="component" value="Unassembled WGS sequence"/>
</dbReference>
<accession>A0AAP0H004</accession>
<keyword evidence="12" id="KW-1185">Reference proteome</keyword>
<keyword evidence="5" id="KW-0611">Plant defense</keyword>
<dbReference type="Gene3D" id="3.40.50.300">
    <property type="entry name" value="P-loop containing nucleotide triphosphate hydrolases"/>
    <property type="match status" value="1"/>
</dbReference>
<dbReference type="SUPFAM" id="SSF52540">
    <property type="entry name" value="P-loop containing nucleoside triphosphate hydrolases"/>
    <property type="match status" value="1"/>
</dbReference>
<evidence type="ECO:0000256" key="4">
    <source>
        <dbReference type="ARBA" id="ARBA00022741"/>
    </source>
</evidence>
<dbReference type="Pfam" id="PF25019">
    <property type="entry name" value="LRR_R13L1-DRL21"/>
    <property type="match status" value="1"/>
</dbReference>
<dbReference type="InterPro" id="IPR041118">
    <property type="entry name" value="Rx_N"/>
</dbReference>
<evidence type="ECO:0000256" key="6">
    <source>
        <dbReference type="ARBA" id="ARBA00022840"/>
    </source>
</evidence>
<keyword evidence="3" id="KW-0677">Repeat</keyword>
<feature type="domain" description="Disease resistance protein winged helix" evidence="9">
    <location>
        <begin position="429"/>
        <end position="497"/>
    </location>
</feature>
<dbReference type="GO" id="GO:0006952">
    <property type="term" value="P:defense response"/>
    <property type="evidence" value="ECO:0007669"/>
    <property type="project" value="UniProtKB-KW"/>
</dbReference>
<protein>
    <recommendedName>
        <fullName evidence="13">NB-ARC</fullName>
    </recommendedName>
</protein>
<dbReference type="InterPro" id="IPR058922">
    <property type="entry name" value="WHD_DRP"/>
</dbReference>
<reference evidence="11 12" key="1">
    <citation type="submission" date="2024-04" db="EMBL/GenBank/DDBJ databases">
        <title>The reference genome of an endangered Asteraceae, Deinandra increscens subsp. villosa, native to the Central Coast of California.</title>
        <authorList>
            <person name="Guilliams M."/>
            <person name="Hasenstab-Lehman K."/>
            <person name="Meyer R."/>
            <person name="Mcevoy S."/>
        </authorList>
    </citation>
    <scope>NUCLEOTIDE SEQUENCE [LARGE SCALE GENOMIC DNA]</scope>
    <source>
        <tissue evidence="11">Leaf</tissue>
    </source>
</reference>
<evidence type="ECO:0000256" key="5">
    <source>
        <dbReference type="ARBA" id="ARBA00022821"/>
    </source>
</evidence>
<keyword evidence="4" id="KW-0547">Nucleotide-binding</keyword>
<feature type="domain" description="NB-ARC" evidence="7">
    <location>
        <begin position="172"/>
        <end position="339"/>
    </location>
</feature>
<dbReference type="InterPro" id="IPR036388">
    <property type="entry name" value="WH-like_DNA-bd_sf"/>
</dbReference>
<dbReference type="Pfam" id="PF18052">
    <property type="entry name" value="Rx_N"/>
    <property type="match status" value="1"/>
</dbReference>
<dbReference type="Gene3D" id="1.10.10.10">
    <property type="entry name" value="Winged helix-like DNA-binding domain superfamily/Winged helix DNA-binding domain"/>
    <property type="match status" value="1"/>
</dbReference>
<evidence type="ECO:0000256" key="3">
    <source>
        <dbReference type="ARBA" id="ARBA00022737"/>
    </source>
</evidence>
<keyword evidence="6" id="KW-0067">ATP-binding</keyword>
<feature type="domain" description="Disease resistance N-terminal" evidence="8">
    <location>
        <begin position="9"/>
        <end position="98"/>
    </location>
</feature>
<dbReference type="PANTHER" id="PTHR36766:SF61">
    <property type="entry name" value="NB-ARC DOMAIN DISEASE RESISTANCE PROTEIN"/>
    <property type="match status" value="1"/>
</dbReference>
<evidence type="ECO:0000259" key="9">
    <source>
        <dbReference type="Pfam" id="PF23559"/>
    </source>
</evidence>
<organism evidence="11 12">
    <name type="scientific">Deinandra increscens subsp. villosa</name>
    <dbReference type="NCBI Taxonomy" id="3103831"/>
    <lineage>
        <taxon>Eukaryota</taxon>
        <taxon>Viridiplantae</taxon>
        <taxon>Streptophyta</taxon>
        <taxon>Embryophyta</taxon>
        <taxon>Tracheophyta</taxon>
        <taxon>Spermatophyta</taxon>
        <taxon>Magnoliopsida</taxon>
        <taxon>eudicotyledons</taxon>
        <taxon>Gunneridae</taxon>
        <taxon>Pentapetalae</taxon>
        <taxon>asterids</taxon>
        <taxon>campanulids</taxon>
        <taxon>Asterales</taxon>
        <taxon>Asteraceae</taxon>
        <taxon>Asteroideae</taxon>
        <taxon>Heliantheae alliance</taxon>
        <taxon>Madieae</taxon>
        <taxon>Madiinae</taxon>
        <taxon>Deinandra</taxon>
    </lineage>
</organism>
<evidence type="ECO:0000313" key="11">
    <source>
        <dbReference type="EMBL" id="KAK9067334.1"/>
    </source>
</evidence>
<comment type="similarity">
    <text evidence="1">Belongs to the disease resistance NB-LRR family.</text>
</comment>
<comment type="caution">
    <text evidence="11">The sequence shown here is derived from an EMBL/GenBank/DDBJ whole genome shotgun (WGS) entry which is preliminary data.</text>
</comment>
<dbReference type="GO" id="GO:0051707">
    <property type="term" value="P:response to other organism"/>
    <property type="evidence" value="ECO:0007669"/>
    <property type="project" value="UniProtKB-ARBA"/>
</dbReference>
<sequence>MAFAETVASALLGVIFDKLANEAFNKYVRSQGIHSELKTLEKNLRQIQALLNDASRKEIKDEAVNQWLIDLQHLAYDIDDVLDDVASEAMHRELNHKSGAVTSNVRKLIPTCCTNFSLTHRLHRKLDGITAELEHLYKAKSDLGLTEKDEKPEIANRRNETSLLESNVIGREVEKEKLLKKLLHDDEPSKENFSIIPIVGMGGVGKTTLARLLYNDTQVKDAFELHAWVCVSDDFDISKISKTIFQHVSEENKEFEDLNKLQVALKDKLKDKRFLLVLDDVWNQNFDEWDKLVRPLSLVAPGSKIIVTTREDHLLKKLGFDHLDHLESLTSKDALSLLAIHALGAYNFDLNPKLRGRGEDIVKKCGCLPLAIKAVGRLLSSKTNGEDWDEVLSNEIWDLESSEEIVPALRLSYHYLSANLKQLFAYCSLFPKDFLFDKENLVLLWMAEGYLNQLTTNKSPEQLGHEYFEKLLSRSFFQHATNHESLFVMHDLMNDLATFVSRDYFLRFEKQMEEVDGSLAKYRHMSFIREEYVGYQKFEAFKRAKSLRTFLAVYVGVDQSWNRFFLSNKILVDVLPELSLLRVLCLSCFEIIEVPEFIGSLKHLRYLNLSQTKIKELPENVGNLYNLETLIIFECKSLTKLPKSFSKLKKLRHLDMRDTLLLKKLPLGIDELRSLHTLTKIIVGGDGDFAISDLKGLKKLHGEISIEGLHKVQSPMNAREASLNLKRLTKLELKWDDGYDQVGTLEKEVLNELKPNSERLKVLSIVSYGGVEFSNWVGDPSFQQLVHVSISGCRKCTSLPPLEKLPSLKELFIQGMDNVKSIGLGLVGTTTVAFPSLEILRFEDMRGWEVWSTSSKDLNVVFPCLRKLHINNCPNLIDVSLKAIPSLRVLEIKGCGDGLLRNLVEAASLVVELDIRSISRLTNEKWRGVMEYLGAVEELYIWECNEIRYLWESEAAASKVLMNLKDLRVFFCNNLMSLGEKEDEEDFGSNILSSLKTLVVWNCNSMVRCWCPNSNNIERLDIFYCNLVTSVYFPTTTRGG</sequence>
<dbReference type="InterPro" id="IPR002182">
    <property type="entry name" value="NB-ARC"/>
</dbReference>
<dbReference type="Pfam" id="PF23559">
    <property type="entry name" value="WHD_DRP"/>
    <property type="match status" value="1"/>
</dbReference>
<dbReference type="GO" id="GO:0043531">
    <property type="term" value="F:ADP binding"/>
    <property type="evidence" value="ECO:0007669"/>
    <property type="project" value="InterPro"/>
</dbReference>
<dbReference type="PRINTS" id="PR00364">
    <property type="entry name" value="DISEASERSIST"/>
</dbReference>
<gene>
    <name evidence="11" type="ORF">SSX86_014660</name>
</gene>
<keyword evidence="2" id="KW-0433">Leucine-rich repeat</keyword>
<feature type="domain" description="R13L1/DRL21-like LRR repeat region" evidence="10">
    <location>
        <begin position="691"/>
        <end position="816"/>
    </location>
</feature>
<dbReference type="GO" id="GO:0005524">
    <property type="term" value="F:ATP binding"/>
    <property type="evidence" value="ECO:0007669"/>
    <property type="project" value="UniProtKB-KW"/>
</dbReference>
<dbReference type="Gene3D" id="1.20.5.4130">
    <property type="match status" value="1"/>
</dbReference>
<evidence type="ECO:0000256" key="2">
    <source>
        <dbReference type="ARBA" id="ARBA00022614"/>
    </source>
</evidence>